<dbReference type="Pfam" id="PF01261">
    <property type="entry name" value="AP_endonuc_2"/>
    <property type="match status" value="1"/>
</dbReference>
<dbReference type="InterPro" id="IPR006311">
    <property type="entry name" value="TAT_signal"/>
</dbReference>
<dbReference type="RefSeq" id="WP_406693818.1">
    <property type="nucleotide sequence ID" value="NZ_CP155447.1"/>
</dbReference>
<feature type="signal peptide" evidence="1">
    <location>
        <begin position="1"/>
        <end position="30"/>
    </location>
</feature>
<dbReference type="InterPro" id="IPR013022">
    <property type="entry name" value="Xyl_isomerase-like_TIM-brl"/>
</dbReference>
<keyword evidence="3" id="KW-0413">Isomerase</keyword>
<dbReference type="GO" id="GO:0016853">
    <property type="term" value="F:isomerase activity"/>
    <property type="evidence" value="ECO:0007669"/>
    <property type="project" value="UniProtKB-KW"/>
</dbReference>
<dbReference type="PANTHER" id="PTHR12110">
    <property type="entry name" value="HYDROXYPYRUVATE ISOMERASE"/>
    <property type="match status" value="1"/>
</dbReference>
<name>A0AAU7C778_9BACT</name>
<dbReference type="Gene3D" id="3.20.20.150">
    <property type="entry name" value="Divalent-metal-dependent TIM barrel enzymes"/>
    <property type="match status" value="1"/>
</dbReference>
<protein>
    <submittedName>
        <fullName evidence="3">Sugar phosphate isomerase/epimerase</fullName>
    </submittedName>
</protein>
<dbReference type="AlphaFoldDB" id="A0AAU7C778"/>
<dbReference type="PANTHER" id="PTHR12110:SF41">
    <property type="entry name" value="INOSOSE DEHYDRATASE"/>
    <property type="match status" value="1"/>
</dbReference>
<dbReference type="InterPro" id="IPR050312">
    <property type="entry name" value="IolE/XylAMocC-like"/>
</dbReference>
<evidence type="ECO:0000313" key="3">
    <source>
        <dbReference type="EMBL" id="XBH01129.1"/>
    </source>
</evidence>
<organism evidence="3">
    <name type="scientific">Singulisphaera sp. Ch08</name>
    <dbReference type="NCBI Taxonomy" id="3120278"/>
    <lineage>
        <taxon>Bacteria</taxon>
        <taxon>Pseudomonadati</taxon>
        <taxon>Planctomycetota</taxon>
        <taxon>Planctomycetia</taxon>
        <taxon>Isosphaerales</taxon>
        <taxon>Isosphaeraceae</taxon>
        <taxon>Singulisphaera</taxon>
    </lineage>
</organism>
<sequence length="293" mass="31420">MMSSSMALSRRGFVRLGASAALLSPLAGLASRGVAAPADSSSSGGDPWLGLKVGVASYSLSKLSLDEAIKGIRRVGVNYVSIKDSHLPLKSSAEQRKAVARKFRDAGITPLSCGVVGMTDDEASLRNAFEYARDAGIPTIVCKPTRKSLAQLDKLVKEFDIRLAIHNHGPEDNVWPSPLDAWEAVQPFDERIGICIDVGHTARCGVDPADAIRKCAPRLYDLHFKDLASREGKSKPVVVGWGVLDTLAMLRALLEIKFAHHVGLEYEAEMNDPLPGVAESIGYVRGALAGLKH</sequence>
<gene>
    <name evidence="3" type="ORF">V5E97_22550</name>
</gene>
<feature type="domain" description="Xylose isomerase-like TIM barrel" evidence="2">
    <location>
        <begin position="73"/>
        <end position="284"/>
    </location>
</feature>
<proteinExistence type="predicted"/>
<feature type="chain" id="PRO_5043840088" evidence="1">
    <location>
        <begin position="31"/>
        <end position="293"/>
    </location>
</feature>
<reference evidence="3" key="1">
    <citation type="submission" date="2024-05" db="EMBL/GenBank/DDBJ databases">
        <title>Planctomycetes of the genus Singulisphaera possess chitinolytic capabilities.</title>
        <authorList>
            <person name="Ivanova A."/>
        </authorList>
    </citation>
    <scope>NUCLEOTIDE SEQUENCE</scope>
    <source>
        <strain evidence="3">Ch08T</strain>
    </source>
</reference>
<keyword evidence="1" id="KW-0732">Signal</keyword>
<dbReference type="EMBL" id="CP155447">
    <property type="protein sequence ID" value="XBH01129.1"/>
    <property type="molecule type" value="Genomic_DNA"/>
</dbReference>
<dbReference type="SUPFAM" id="SSF51658">
    <property type="entry name" value="Xylose isomerase-like"/>
    <property type="match status" value="1"/>
</dbReference>
<accession>A0AAU7C778</accession>
<dbReference type="InterPro" id="IPR036237">
    <property type="entry name" value="Xyl_isomerase-like_sf"/>
</dbReference>
<dbReference type="PROSITE" id="PS51318">
    <property type="entry name" value="TAT"/>
    <property type="match status" value="1"/>
</dbReference>
<evidence type="ECO:0000256" key="1">
    <source>
        <dbReference type="SAM" id="SignalP"/>
    </source>
</evidence>
<evidence type="ECO:0000259" key="2">
    <source>
        <dbReference type="Pfam" id="PF01261"/>
    </source>
</evidence>